<keyword evidence="3" id="KW-1185">Reference proteome</keyword>
<reference evidence="2" key="2">
    <citation type="submission" date="2021-01" db="UniProtKB">
        <authorList>
            <consortium name="EnsemblPlants"/>
        </authorList>
    </citation>
    <scope>IDENTIFICATION</scope>
</reference>
<dbReference type="GO" id="GO:0009507">
    <property type="term" value="C:chloroplast"/>
    <property type="evidence" value="ECO:0007669"/>
    <property type="project" value="TreeGrafter"/>
</dbReference>
<feature type="compositionally biased region" description="Acidic residues" evidence="1">
    <location>
        <begin position="91"/>
        <end position="109"/>
    </location>
</feature>
<organism evidence="2 3">
    <name type="scientific">Quercus lobata</name>
    <name type="common">Valley oak</name>
    <dbReference type="NCBI Taxonomy" id="97700"/>
    <lineage>
        <taxon>Eukaryota</taxon>
        <taxon>Viridiplantae</taxon>
        <taxon>Streptophyta</taxon>
        <taxon>Embryophyta</taxon>
        <taxon>Tracheophyta</taxon>
        <taxon>Spermatophyta</taxon>
        <taxon>Magnoliopsida</taxon>
        <taxon>eudicotyledons</taxon>
        <taxon>Gunneridae</taxon>
        <taxon>Pentapetalae</taxon>
        <taxon>rosids</taxon>
        <taxon>fabids</taxon>
        <taxon>Fagales</taxon>
        <taxon>Fagaceae</taxon>
        <taxon>Quercus</taxon>
    </lineage>
</organism>
<feature type="region of interest" description="Disordered" evidence="1">
    <location>
        <begin position="67"/>
        <end position="109"/>
    </location>
</feature>
<reference evidence="3" key="1">
    <citation type="journal article" date="2016" name="G3 (Bethesda)">
        <title>First Draft Assembly and Annotation of the Genome of a California Endemic Oak Quercus lobata Nee (Fagaceae).</title>
        <authorList>
            <person name="Sork V.L."/>
            <person name="Fitz-Gibbon S.T."/>
            <person name="Puiu D."/>
            <person name="Crepeau M."/>
            <person name="Gugger P.F."/>
            <person name="Sherman R."/>
            <person name="Stevens K."/>
            <person name="Langley C.H."/>
            <person name="Pellegrini M."/>
            <person name="Salzberg S.L."/>
        </authorList>
    </citation>
    <scope>NUCLEOTIDE SEQUENCE [LARGE SCALE GENOMIC DNA]</scope>
    <source>
        <strain evidence="3">cv. SW786</strain>
    </source>
</reference>
<dbReference type="GO" id="GO:0009658">
    <property type="term" value="P:chloroplast organization"/>
    <property type="evidence" value="ECO:0007669"/>
    <property type="project" value="TreeGrafter"/>
</dbReference>
<dbReference type="Gene3D" id="3.10.450.40">
    <property type="match status" value="1"/>
</dbReference>
<dbReference type="AlphaFoldDB" id="A0A7N2KRQ3"/>
<evidence type="ECO:0000313" key="2">
    <source>
        <dbReference type="EnsemblPlants" id="QL02p004706:mrna"/>
    </source>
</evidence>
<dbReference type="OMA" id="DYITSCN"/>
<sequence length="186" mass="20882">MALISKIPPRVHFRTNPIPLHFSPVAVILSFPPPSPFPTTSLHLLHHRTRLCVSALKTGPDGYGSDLLRKPIISPDADTDTDLDTVGVSEKDEDSEGTTEYEESDDDDDDEKFVDWEDRILEDTVPLVGFVRMILHSGKYQSGDRLTPEHEKTIIDRLLPFHPEFEKKIGCGIDYITALIAWCVGM</sequence>
<name>A0A7N2KRQ3_QUELO</name>
<dbReference type="InterPro" id="IPR044673">
    <property type="entry name" value="DCL-like"/>
</dbReference>
<dbReference type="InParanoid" id="A0A7N2KRQ3"/>
<dbReference type="PANTHER" id="PTHR33415:SF15">
    <property type="entry name" value="PROTEIN DCL HOMOLOG, CHLOROPLASTIC"/>
    <property type="match status" value="1"/>
</dbReference>
<dbReference type="FunCoup" id="A0A7N2KRQ3">
    <property type="interactions" value="2153"/>
</dbReference>
<dbReference type="Pfam" id="PF11523">
    <property type="entry name" value="DUF3223"/>
    <property type="match status" value="1"/>
</dbReference>
<evidence type="ECO:0008006" key="4">
    <source>
        <dbReference type="Google" id="ProtNLM"/>
    </source>
</evidence>
<accession>A0A7N2KRQ3</accession>
<protein>
    <recommendedName>
        <fullName evidence="4">Protein DCL, chloroplastic</fullName>
    </recommendedName>
</protein>
<dbReference type="EnsemblPlants" id="QL02p004706:mrna">
    <property type="protein sequence ID" value="QL02p004706:mrna"/>
    <property type="gene ID" value="QL02p004706"/>
</dbReference>
<dbReference type="PANTHER" id="PTHR33415">
    <property type="entry name" value="PROTEIN EMBRYO DEFECTIVE 514"/>
    <property type="match status" value="1"/>
</dbReference>
<dbReference type="GO" id="GO:1901259">
    <property type="term" value="P:chloroplast rRNA processing"/>
    <property type="evidence" value="ECO:0007669"/>
    <property type="project" value="TreeGrafter"/>
</dbReference>
<evidence type="ECO:0000256" key="1">
    <source>
        <dbReference type="SAM" id="MobiDB-lite"/>
    </source>
</evidence>
<evidence type="ECO:0000313" key="3">
    <source>
        <dbReference type="Proteomes" id="UP000594261"/>
    </source>
</evidence>
<dbReference type="Gramene" id="QL02p004706:mrna">
    <property type="protein sequence ID" value="QL02p004706:mrna"/>
    <property type="gene ID" value="QL02p004706"/>
</dbReference>
<dbReference type="Proteomes" id="UP000594261">
    <property type="component" value="Chromosome 2"/>
</dbReference>
<proteinExistence type="predicted"/>